<comment type="caution">
    <text evidence="1">The sequence shown here is derived from an EMBL/GenBank/DDBJ whole genome shotgun (WGS) entry which is preliminary data.</text>
</comment>
<gene>
    <name evidence="1" type="ORF">GBAR_LOCUS2758</name>
</gene>
<dbReference type="EMBL" id="CASHTH010000381">
    <property type="protein sequence ID" value="CAI7999646.1"/>
    <property type="molecule type" value="Genomic_DNA"/>
</dbReference>
<organism evidence="1 2">
    <name type="scientific">Geodia barretti</name>
    <name type="common">Barrett's horny sponge</name>
    <dbReference type="NCBI Taxonomy" id="519541"/>
    <lineage>
        <taxon>Eukaryota</taxon>
        <taxon>Metazoa</taxon>
        <taxon>Porifera</taxon>
        <taxon>Demospongiae</taxon>
        <taxon>Heteroscleromorpha</taxon>
        <taxon>Tetractinellida</taxon>
        <taxon>Astrophorina</taxon>
        <taxon>Geodiidae</taxon>
        <taxon>Geodia</taxon>
    </lineage>
</organism>
<keyword evidence="2" id="KW-1185">Reference proteome</keyword>
<evidence type="ECO:0000313" key="1">
    <source>
        <dbReference type="EMBL" id="CAI7999646.1"/>
    </source>
</evidence>
<name>A0AA35W3G9_GEOBA</name>
<proteinExistence type="predicted"/>
<sequence length="46" mass="4981">MLEPIVHVRPPEGGEVDSQSLDQVLVAVGEVEKVQDLLHFSDGVVL</sequence>
<dbReference type="AlphaFoldDB" id="A0AA35W3G9"/>
<dbReference type="EMBL" id="CASHTH010000381">
    <property type="protein sequence ID" value="CAI7999644.1"/>
    <property type="molecule type" value="Genomic_DNA"/>
</dbReference>
<reference evidence="1" key="1">
    <citation type="submission" date="2023-03" db="EMBL/GenBank/DDBJ databases">
        <authorList>
            <person name="Steffen K."/>
            <person name="Cardenas P."/>
        </authorList>
    </citation>
    <scope>NUCLEOTIDE SEQUENCE</scope>
</reference>
<protein>
    <submittedName>
        <fullName evidence="1">Uncharacterized protein</fullName>
    </submittedName>
</protein>
<accession>A0AA35W3G9</accession>
<dbReference type="Proteomes" id="UP001174909">
    <property type="component" value="Unassembled WGS sequence"/>
</dbReference>
<evidence type="ECO:0000313" key="2">
    <source>
        <dbReference type="Proteomes" id="UP001174909"/>
    </source>
</evidence>